<dbReference type="InterPro" id="IPR000835">
    <property type="entry name" value="HTH_MarR-typ"/>
</dbReference>
<dbReference type="AlphaFoldDB" id="A0A543I513"/>
<dbReference type="InterPro" id="IPR000600">
    <property type="entry name" value="ROK"/>
</dbReference>
<comment type="similarity">
    <text evidence="1">Belongs to the ROK (NagC/XylR) family.</text>
</comment>
<dbReference type="Pfam" id="PF12802">
    <property type="entry name" value="MarR_2"/>
    <property type="match status" value="1"/>
</dbReference>
<protein>
    <submittedName>
        <fullName evidence="4">Putative NBD/HSP70 family sugar kinase</fullName>
    </submittedName>
</protein>
<dbReference type="SUPFAM" id="SSF53067">
    <property type="entry name" value="Actin-like ATPase domain"/>
    <property type="match status" value="1"/>
</dbReference>
<feature type="domain" description="HTH crp-type" evidence="3">
    <location>
        <begin position="43"/>
        <end position="103"/>
    </location>
</feature>
<evidence type="ECO:0000259" key="3">
    <source>
        <dbReference type="SMART" id="SM00419"/>
    </source>
</evidence>
<dbReference type="PANTHER" id="PTHR18964:SF149">
    <property type="entry name" value="BIFUNCTIONAL UDP-N-ACETYLGLUCOSAMINE 2-EPIMERASE_N-ACETYLMANNOSAMINE KINASE"/>
    <property type="match status" value="1"/>
</dbReference>
<name>A0A543I513_9MICO</name>
<dbReference type="SMART" id="SM00419">
    <property type="entry name" value="HTH_CRP"/>
    <property type="match status" value="1"/>
</dbReference>
<evidence type="ECO:0000313" key="5">
    <source>
        <dbReference type="Proteomes" id="UP000318331"/>
    </source>
</evidence>
<dbReference type="InterPro" id="IPR036390">
    <property type="entry name" value="WH_DNA-bd_sf"/>
</dbReference>
<evidence type="ECO:0000256" key="2">
    <source>
        <dbReference type="SAM" id="MobiDB-lite"/>
    </source>
</evidence>
<dbReference type="PROSITE" id="PS01125">
    <property type="entry name" value="ROK"/>
    <property type="match status" value="1"/>
</dbReference>
<dbReference type="PANTHER" id="PTHR18964">
    <property type="entry name" value="ROK (REPRESSOR, ORF, KINASE) FAMILY"/>
    <property type="match status" value="1"/>
</dbReference>
<dbReference type="InterPro" id="IPR036388">
    <property type="entry name" value="WH-like_DNA-bd_sf"/>
</dbReference>
<comment type="caution">
    <text evidence="4">The sequence shown here is derived from an EMBL/GenBank/DDBJ whole genome shotgun (WGS) entry which is preliminary data.</text>
</comment>
<dbReference type="RefSeq" id="WP_141915557.1">
    <property type="nucleotide sequence ID" value="NZ_BAAAYS010000001.1"/>
</dbReference>
<dbReference type="GO" id="GO:0016301">
    <property type="term" value="F:kinase activity"/>
    <property type="evidence" value="ECO:0007669"/>
    <property type="project" value="UniProtKB-KW"/>
</dbReference>
<dbReference type="Pfam" id="PF00480">
    <property type="entry name" value="ROK"/>
    <property type="match status" value="1"/>
</dbReference>
<dbReference type="EMBL" id="VFPN01000001">
    <property type="protein sequence ID" value="TQM65692.1"/>
    <property type="molecule type" value="Genomic_DNA"/>
</dbReference>
<dbReference type="InterPro" id="IPR012318">
    <property type="entry name" value="HTH_CRP"/>
</dbReference>
<feature type="region of interest" description="Disordered" evidence="2">
    <location>
        <begin position="1"/>
        <end position="21"/>
    </location>
</feature>
<sequence>MPQGNEQGRSHTNATAVAPRRAGRVLRPSVKVLPEHARRHNRSLVLQQVYRTSGLSRADIARQTGLTRVTVSDLVSELVAEGLVTELGQREDARPGKPATLLEMNLDAFHLIGLDLSDKSVFRAAILDLSGRVRERAEAQLDGATGELAIGRLMDLVAELVGRASRPLLGIGVGSPGIVDRGGVVRSAPNLRWAEVPLQSILAERFRLPVTVSNDANAAVLAEHSFGQSADDIILVQIGAGVGAGLIIDGSPVLGSHSAAGEIGHVVVGTDGGPLCACGKEGCLEVWVSVPHLTAQLLDAPTEAARTEVLTQAGQRLGIALAPVVGVLNLTEIVLSGPTELVAGTFAEATLNTIRQRTIAGIHGDLALRMTALSRDIVLRGAAVLVLSGQLGVS</sequence>
<dbReference type="GO" id="GO:0003700">
    <property type="term" value="F:DNA-binding transcription factor activity"/>
    <property type="evidence" value="ECO:0007669"/>
    <property type="project" value="InterPro"/>
</dbReference>
<feature type="compositionally biased region" description="Polar residues" evidence="2">
    <location>
        <begin position="1"/>
        <end position="15"/>
    </location>
</feature>
<organism evidence="4 5">
    <name type="scientific">Klugiella xanthotipulae</name>
    <dbReference type="NCBI Taxonomy" id="244735"/>
    <lineage>
        <taxon>Bacteria</taxon>
        <taxon>Bacillati</taxon>
        <taxon>Actinomycetota</taxon>
        <taxon>Actinomycetes</taxon>
        <taxon>Micrococcales</taxon>
        <taxon>Microbacteriaceae</taxon>
        <taxon>Klugiella</taxon>
    </lineage>
</organism>
<evidence type="ECO:0000313" key="4">
    <source>
        <dbReference type="EMBL" id="TQM65692.1"/>
    </source>
</evidence>
<dbReference type="SUPFAM" id="SSF46785">
    <property type="entry name" value="Winged helix' DNA-binding domain"/>
    <property type="match status" value="1"/>
</dbReference>
<proteinExistence type="inferred from homology"/>
<dbReference type="InterPro" id="IPR043129">
    <property type="entry name" value="ATPase_NBD"/>
</dbReference>
<dbReference type="Proteomes" id="UP000318331">
    <property type="component" value="Unassembled WGS sequence"/>
</dbReference>
<dbReference type="Gene3D" id="3.30.420.40">
    <property type="match status" value="2"/>
</dbReference>
<dbReference type="InterPro" id="IPR049874">
    <property type="entry name" value="ROK_cs"/>
</dbReference>
<accession>A0A543I513</accession>
<reference evidence="4 5" key="1">
    <citation type="submission" date="2019-06" db="EMBL/GenBank/DDBJ databases">
        <title>Sequencing the genomes of 1000 actinobacteria strains.</title>
        <authorList>
            <person name="Klenk H.-P."/>
        </authorList>
    </citation>
    <scope>NUCLEOTIDE SEQUENCE [LARGE SCALE GENOMIC DNA]</scope>
    <source>
        <strain evidence="4 5">DSM 18031</strain>
    </source>
</reference>
<keyword evidence="4" id="KW-0418">Kinase</keyword>
<dbReference type="Gene3D" id="1.10.10.10">
    <property type="entry name" value="Winged helix-like DNA-binding domain superfamily/Winged helix DNA-binding domain"/>
    <property type="match status" value="1"/>
</dbReference>
<dbReference type="OrthoDB" id="9810372at2"/>
<evidence type="ECO:0000256" key="1">
    <source>
        <dbReference type="ARBA" id="ARBA00006479"/>
    </source>
</evidence>
<keyword evidence="5" id="KW-1185">Reference proteome</keyword>
<gene>
    <name evidence="4" type="ORF">FB466_0504</name>
</gene>
<dbReference type="GO" id="GO:0003677">
    <property type="term" value="F:DNA binding"/>
    <property type="evidence" value="ECO:0007669"/>
    <property type="project" value="InterPro"/>
</dbReference>
<keyword evidence="4" id="KW-0808">Transferase</keyword>